<evidence type="ECO:0000313" key="1">
    <source>
        <dbReference type="EMBL" id="MBX23161.1"/>
    </source>
</evidence>
<dbReference type="EMBL" id="GGEC01042677">
    <property type="protein sequence ID" value="MBX23161.1"/>
    <property type="molecule type" value="Transcribed_RNA"/>
</dbReference>
<organism evidence="1">
    <name type="scientific">Rhizophora mucronata</name>
    <name type="common">Asiatic mangrove</name>
    <dbReference type="NCBI Taxonomy" id="61149"/>
    <lineage>
        <taxon>Eukaryota</taxon>
        <taxon>Viridiplantae</taxon>
        <taxon>Streptophyta</taxon>
        <taxon>Embryophyta</taxon>
        <taxon>Tracheophyta</taxon>
        <taxon>Spermatophyta</taxon>
        <taxon>Magnoliopsida</taxon>
        <taxon>eudicotyledons</taxon>
        <taxon>Gunneridae</taxon>
        <taxon>Pentapetalae</taxon>
        <taxon>rosids</taxon>
        <taxon>fabids</taxon>
        <taxon>Malpighiales</taxon>
        <taxon>Rhizophoraceae</taxon>
        <taxon>Rhizophora</taxon>
    </lineage>
</organism>
<protein>
    <submittedName>
        <fullName evidence="1">Uncharacterized protein</fullName>
    </submittedName>
</protein>
<name>A0A2P2LYV5_RHIMU</name>
<accession>A0A2P2LYV5</accession>
<proteinExistence type="predicted"/>
<dbReference type="AlphaFoldDB" id="A0A2P2LYV5"/>
<sequence>MNHLHSLFHCNEPSFSNWWLRLLNRSREYCLDAFLQSVPAFIIAANSS</sequence>
<reference evidence="1" key="1">
    <citation type="submission" date="2018-02" db="EMBL/GenBank/DDBJ databases">
        <title>Rhizophora mucronata_Transcriptome.</title>
        <authorList>
            <person name="Meera S.P."/>
            <person name="Sreeshan A."/>
            <person name="Augustine A."/>
        </authorList>
    </citation>
    <scope>NUCLEOTIDE SEQUENCE</scope>
    <source>
        <tissue evidence="1">Leaf</tissue>
    </source>
</reference>